<reference evidence="2 3" key="1">
    <citation type="submission" date="2020-07" db="EMBL/GenBank/DDBJ databases">
        <title>Sequencing the genomes of 1000 actinobacteria strains.</title>
        <authorList>
            <person name="Klenk H.-P."/>
        </authorList>
    </citation>
    <scope>NUCLEOTIDE SEQUENCE [LARGE SCALE GENOMIC DNA]</scope>
    <source>
        <strain evidence="2 3">CXB654</strain>
    </source>
</reference>
<comment type="caution">
    <text evidence="2">The sequence shown here is derived from an EMBL/GenBank/DDBJ whole genome shotgun (WGS) entry which is preliminary data.</text>
</comment>
<dbReference type="Proteomes" id="UP000589036">
    <property type="component" value="Unassembled WGS sequence"/>
</dbReference>
<evidence type="ECO:0000313" key="2">
    <source>
        <dbReference type="EMBL" id="NYE48616.1"/>
    </source>
</evidence>
<proteinExistence type="predicted"/>
<organism evidence="2 3">
    <name type="scientific">Spinactinospora alkalitolerans</name>
    <dbReference type="NCBI Taxonomy" id="687207"/>
    <lineage>
        <taxon>Bacteria</taxon>
        <taxon>Bacillati</taxon>
        <taxon>Actinomycetota</taxon>
        <taxon>Actinomycetes</taxon>
        <taxon>Streptosporangiales</taxon>
        <taxon>Nocardiopsidaceae</taxon>
        <taxon>Spinactinospora</taxon>
    </lineage>
</organism>
<sequence length="29" mass="2992">MTTGDGGRCDDMRDAPGARIASVRDTPIG</sequence>
<evidence type="ECO:0000256" key="1">
    <source>
        <dbReference type="SAM" id="MobiDB-lite"/>
    </source>
</evidence>
<dbReference type="EMBL" id="JACCCC010000001">
    <property type="protein sequence ID" value="NYE48616.1"/>
    <property type="molecule type" value="Genomic_DNA"/>
</dbReference>
<name>A0A852TVU5_9ACTN</name>
<feature type="region of interest" description="Disordered" evidence="1">
    <location>
        <begin position="1"/>
        <end position="29"/>
    </location>
</feature>
<feature type="compositionally biased region" description="Basic and acidic residues" evidence="1">
    <location>
        <begin position="7"/>
        <end position="16"/>
    </location>
</feature>
<protein>
    <submittedName>
        <fullName evidence="2">Uncharacterized protein</fullName>
    </submittedName>
</protein>
<keyword evidence="3" id="KW-1185">Reference proteome</keyword>
<dbReference type="AlphaFoldDB" id="A0A852TVU5"/>
<evidence type="ECO:0000313" key="3">
    <source>
        <dbReference type="Proteomes" id="UP000589036"/>
    </source>
</evidence>
<accession>A0A852TVU5</accession>
<gene>
    <name evidence="2" type="ORF">HDA32_003736</name>
</gene>